<comment type="cofactor">
    <cofactor evidence="1">
        <name>[4Fe-4S] cluster</name>
        <dbReference type="ChEBI" id="CHEBI:49883"/>
    </cofactor>
</comment>
<accession>A0A434A2L5</accession>
<comment type="caution">
    <text evidence="8">The sequence shown here is derived from an EMBL/GenBank/DDBJ whole genome shotgun (WGS) entry which is preliminary data.</text>
</comment>
<dbReference type="Gene3D" id="3.20.20.70">
    <property type="entry name" value="Aldolase class I"/>
    <property type="match status" value="1"/>
</dbReference>
<dbReference type="Pfam" id="PF04055">
    <property type="entry name" value="Radical_SAM"/>
    <property type="match status" value="1"/>
</dbReference>
<sequence length="464" mass="52991">MKMKMKYKLSNYLVFSQPIITNKYVLVYSTVSTTMILIQLDLYHILMTNVLDEIEHDLIENLVKNKIIVANDFDELDAIIKDNKEAIHNETLLYQVISPSANCQLGCGYCGQVHTKNGLDENLNKKIVERIAKNLKAKNYKELGISWFGAEPLMGLLNIKKLSKELIELASKNNCGYSAKMITNGLSLKKDIFFDLVENYKVKDFEITLDGTAENHDLRRHTKLNEKTFGLIFKNLKDIVSDPKFDQLTCFIRIRCNVDGSNYKSALDLIELLDKEKILTKISFYTAPIHSWGNDAYLSSLSQRDYSKFQIEEYLMLMKKNHSIAILPGKKTNIVCTSLHENAEVFDADGNVYNCTEISQVEVYKEVEAYKIAKLNNESYSNTERSFSSWNDDILNGEVPCTTCRILPICGGACPKLWKEGISPCPPIKYNIEDRLLLEFSKRKNEYLQIKDIVGQTLGGSRKT</sequence>
<dbReference type="InterPro" id="IPR058240">
    <property type="entry name" value="rSAM_sf"/>
</dbReference>
<dbReference type="GO" id="GO:0051536">
    <property type="term" value="F:iron-sulfur cluster binding"/>
    <property type="evidence" value="ECO:0007669"/>
    <property type="project" value="UniProtKB-KW"/>
</dbReference>
<reference evidence="9" key="1">
    <citation type="journal article" date="2019" name="Syst. Appl. Microbiol.">
        <title>Flavobacterium circumlabens sp. nov. and Flavobacterium cupreum sp. nov., two psychrotrophic species isolated from Antarctic environmental samples.</title>
        <authorList>
            <person name="Kralova S."/>
            <person name="Busse H.-J."/>
            <person name="Svec P."/>
            <person name="Maslanova I."/>
            <person name="Stankova E."/>
            <person name="Bartak M."/>
            <person name="Sedlacek I."/>
        </authorList>
    </citation>
    <scope>NUCLEOTIDE SEQUENCE [LARGE SCALE GENOMIC DNA]</scope>
    <source>
        <strain evidence="9">CCM 8825</strain>
    </source>
</reference>
<organism evidence="8 9">
    <name type="scientific">Flavobacterium cupreum</name>
    <dbReference type="NCBI Taxonomy" id="2133766"/>
    <lineage>
        <taxon>Bacteria</taxon>
        <taxon>Pseudomonadati</taxon>
        <taxon>Bacteroidota</taxon>
        <taxon>Flavobacteriia</taxon>
        <taxon>Flavobacteriales</taxon>
        <taxon>Flavobacteriaceae</taxon>
        <taxon>Flavobacterium</taxon>
    </lineage>
</organism>
<dbReference type="EMBL" id="QWDM01000015">
    <property type="protein sequence ID" value="RUT68612.1"/>
    <property type="molecule type" value="Genomic_DNA"/>
</dbReference>
<dbReference type="InterPro" id="IPR013785">
    <property type="entry name" value="Aldolase_TIM"/>
</dbReference>
<dbReference type="SFLD" id="SFLDG01067">
    <property type="entry name" value="SPASM/twitch_domain_containing"/>
    <property type="match status" value="1"/>
</dbReference>
<evidence type="ECO:0000256" key="2">
    <source>
        <dbReference type="ARBA" id="ARBA00022691"/>
    </source>
</evidence>
<evidence type="ECO:0000313" key="9">
    <source>
        <dbReference type="Proteomes" id="UP000288102"/>
    </source>
</evidence>
<dbReference type="Proteomes" id="UP000288102">
    <property type="component" value="Unassembled WGS sequence"/>
</dbReference>
<keyword evidence="2" id="KW-0949">S-adenosyl-L-methionine</keyword>
<comment type="similarity">
    <text evidence="6">Belongs to the radical SAM superfamily. Anaerobic sulfatase-maturating enzyme family.</text>
</comment>
<keyword evidence="3" id="KW-0479">Metal-binding</keyword>
<dbReference type="InterPro" id="IPR023885">
    <property type="entry name" value="4Fe4S-binding_SPASM_dom"/>
</dbReference>
<keyword evidence="5" id="KW-0411">Iron-sulfur</keyword>
<dbReference type="NCBIfam" id="TIGR04085">
    <property type="entry name" value="rSAM_more_4Fe4S"/>
    <property type="match status" value="1"/>
</dbReference>
<dbReference type="SFLD" id="SFLDS00029">
    <property type="entry name" value="Radical_SAM"/>
    <property type="match status" value="1"/>
</dbReference>
<evidence type="ECO:0000313" key="8">
    <source>
        <dbReference type="EMBL" id="RUT68612.1"/>
    </source>
</evidence>
<evidence type="ECO:0000256" key="5">
    <source>
        <dbReference type="ARBA" id="ARBA00023014"/>
    </source>
</evidence>
<dbReference type="GO" id="GO:0046872">
    <property type="term" value="F:metal ion binding"/>
    <property type="evidence" value="ECO:0007669"/>
    <property type="project" value="UniProtKB-KW"/>
</dbReference>
<dbReference type="InterPro" id="IPR007197">
    <property type="entry name" value="rSAM"/>
</dbReference>
<name>A0A434A2L5_9FLAO</name>
<dbReference type="OrthoDB" id="9808591at2"/>
<dbReference type="UniPathway" id="UPA00782"/>
<dbReference type="AlphaFoldDB" id="A0A434A2L5"/>
<dbReference type="SUPFAM" id="SSF102114">
    <property type="entry name" value="Radical SAM enzymes"/>
    <property type="match status" value="1"/>
</dbReference>
<dbReference type="PANTHER" id="PTHR43273:SF3">
    <property type="entry name" value="ANAEROBIC SULFATASE-MATURATING ENZYME HOMOLOG ASLB-RELATED"/>
    <property type="match status" value="1"/>
</dbReference>
<proteinExistence type="inferred from homology"/>
<evidence type="ECO:0000256" key="6">
    <source>
        <dbReference type="ARBA" id="ARBA00023601"/>
    </source>
</evidence>
<gene>
    <name evidence="8" type="ORF">D0817_19835</name>
</gene>
<evidence type="ECO:0000259" key="7">
    <source>
        <dbReference type="Pfam" id="PF04055"/>
    </source>
</evidence>
<dbReference type="InterPro" id="IPR023867">
    <property type="entry name" value="Sulphatase_maturase_rSAM"/>
</dbReference>
<protein>
    <submittedName>
        <fullName evidence="8">SPASM domain-containing protein</fullName>
    </submittedName>
</protein>
<dbReference type="CDD" id="cd01335">
    <property type="entry name" value="Radical_SAM"/>
    <property type="match status" value="1"/>
</dbReference>
<dbReference type="PANTHER" id="PTHR43273">
    <property type="entry name" value="ANAEROBIC SULFATASE-MATURATING ENZYME HOMOLOG ASLB-RELATED"/>
    <property type="match status" value="1"/>
</dbReference>
<dbReference type="GO" id="GO:0016491">
    <property type="term" value="F:oxidoreductase activity"/>
    <property type="evidence" value="ECO:0007669"/>
    <property type="project" value="InterPro"/>
</dbReference>
<feature type="domain" description="Radical SAM core" evidence="7">
    <location>
        <begin position="97"/>
        <end position="238"/>
    </location>
</feature>
<evidence type="ECO:0000256" key="3">
    <source>
        <dbReference type="ARBA" id="ARBA00022723"/>
    </source>
</evidence>
<evidence type="ECO:0000256" key="4">
    <source>
        <dbReference type="ARBA" id="ARBA00023004"/>
    </source>
</evidence>
<keyword evidence="9" id="KW-1185">Reference proteome</keyword>
<keyword evidence="4" id="KW-0408">Iron</keyword>
<evidence type="ECO:0000256" key="1">
    <source>
        <dbReference type="ARBA" id="ARBA00001966"/>
    </source>
</evidence>